<evidence type="ECO:0000256" key="1">
    <source>
        <dbReference type="SAM" id="MobiDB-lite"/>
    </source>
</evidence>
<accession>A0A494Y7H4</accession>
<gene>
    <name evidence="3" type="ORF">D7S86_01570</name>
</gene>
<feature type="compositionally biased region" description="Basic and acidic residues" evidence="1">
    <location>
        <begin position="1"/>
        <end position="23"/>
    </location>
</feature>
<evidence type="ECO:0000313" key="3">
    <source>
        <dbReference type="EMBL" id="RKP58659.1"/>
    </source>
</evidence>
<comment type="caution">
    <text evidence="3">The sequence shown here is derived from an EMBL/GenBank/DDBJ whole genome shotgun (WGS) entry which is preliminary data.</text>
</comment>
<sequence length="598" mass="67008">MGRAIKEAEAADERPSGDRAHGDDEPEVLTQAGLGPQILCAPAIPGESLVSQVGRYHVTSGNPTTRDTYTDLFRRDPFQLTFWVPSHIGALCDRLPGRPAAAMLRLLRESTLFPLLEMFTGARFSARDNRENIDAVLQSLPKRMVGAYGWTRLCPLCLKEDEVKYGTPAIHSAHQIPGVLACFRHCTPLLDRCPTCRCPFERKHDLVMTPWHGCPACGANMSDGTSEASVLSADENVVGFARFTAQLLASGGRGASREGLIKLYRTRIRELGLSRGGTVDRKELIRQLVAEFGEELVSHVDPAYRTARLSGWFHILIASTTWEVHVGRHLLLSYFLYEDADSFLKHYRQIALDSTVPIGLRSIRPVIPEAKPKQSDLMLQVIDASNGIANCDLDALWREHYGLLKRLIRQDPDALTKLESALDRNRGRKTNAAEIATVDAHPDDASWAERLRQSVPGFYDSAECPQNGTRNRLLRRIGWTRSSTIDLPRFPQLKRVLDAACESPWHFYIRRILWALAQPSAHTWSRGQIRDSSGVEWHKAIVLVDYCAQRGLPKTANSTSVMAILQDWQIDLNWEGPCPERVFASAGRNYRPRKHDGE</sequence>
<dbReference type="EMBL" id="RBZU01000001">
    <property type="protein sequence ID" value="RKP58659.1"/>
    <property type="molecule type" value="Genomic_DNA"/>
</dbReference>
<evidence type="ECO:0000259" key="2">
    <source>
        <dbReference type="Pfam" id="PF06527"/>
    </source>
</evidence>
<evidence type="ECO:0000313" key="4">
    <source>
        <dbReference type="Proteomes" id="UP000270342"/>
    </source>
</evidence>
<dbReference type="Pfam" id="PF06527">
    <property type="entry name" value="TniQ"/>
    <property type="match status" value="1"/>
</dbReference>
<dbReference type="InterPro" id="IPR009492">
    <property type="entry name" value="TniQ"/>
</dbReference>
<reference evidence="3 4" key="1">
    <citation type="submission" date="2018-10" db="EMBL/GenBank/DDBJ databases">
        <title>Robbsia sp. DHC34, isolated from soil.</title>
        <authorList>
            <person name="Gao Z.-H."/>
            <person name="Qiu L.-H."/>
        </authorList>
    </citation>
    <scope>NUCLEOTIDE SEQUENCE [LARGE SCALE GENOMIC DNA]</scope>
    <source>
        <strain evidence="3 4">DHC34</strain>
    </source>
</reference>
<proteinExistence type="predicted"/>
<feature type="region of interest" description="Disordered" evidence="1">
    <location>
        <begin position="1"/>
        <end position="28"/>
    </location>
</feature>
<dbReference type="Proteomes" id="UP000270342">
    <property type="component" value="Unassembled WGS sequence"/>
</dbReference>
<organism evidence="3 4">
    <name type="scientific">Pararobbsia silviterrae</name>
    <dbReference type="NCBI Taxonomy" id="1792498"/>
    <lineage>
        <taxon>Bacteria</taxon>
        <taxon>Pseudomonadati</taxon>
        <taxon>Pseudomonadota</taxon>
        <taxon>Betaproteobacteria</taxon>
        <taxon>Burkholderiales</taxon>
        <taxon>Burkholderiaceae</taxon>
        <taxon>Pararobbsia</taxon>
    </lineage>
</organism>
<name>A0A494Y7H4_9BURK</name>
<protein>
    <recommendedName>
        <fullName evidence="2">TniQ domain-containing protein</fullName>
    </recommendedName>
</protein>
<dbReference type="AlphaFoldDB" id="A0A494Y7H4"/>
<feature type="domain" description="TniQ" evidence="2">
    <location>
        <begin position="44"/>
        <end position="189"/>
    </location>
</feature>
<keyword evidence="4" id="KW-1185">Reference proteome</keyword>
<dbReference type="OrthoDB" id="470139at2"/>